<evidence type="ECO:0008006" key="3">
    <source>
        <dbReference type="Google" id="ProtNLM"/>
    </source>
</evidence>
<dbReference type="AlphaFoldDB" id="A0A1I4XT65"/>
<organism evidence="1 2">
    <name type="scientific">Salegentibacter flavus</name>
    <dbReference type="NCBI Taxonomy" id="287099"/>
    <lineage>
        <taxon>Bacteria</taxon>
        <taxon>Pseudomonadati</taxon>
        <taxon>Bacteroidota</taxon>
        <taxon>Flavobacteriia</taxon>
        <taxon>Flavobacteriales</taxon>
        <taxon>Flavobacteriaceae</taxon>
        <taxon>Salegentibacter</taxon>
    </lineage>
</organism>
<name>A0A1I4XT65_9FLAO</name>
<dbReference type="OrthoDB" id="572467at2"/>
<dbReference type="RefSeq" id="WP_093404965.1">
    <property type="nucleotide sequence ID" value="NZ_FOVL01000001.1"/>
</dbReference>
<dbReference type="STRING" id="287099.SAMN05660413_00300"/>
<proteinExistence type="predicted"/>
<dbReference type="Proteomes" id="UP000199153">
    <property type="component" value="Unassembled WGS sequence"/>
</dbReference>
<accession>A0A1I4XT65</accession>
<reference evidence="1 2" key="1">
    <citation type="submission" date="2016-10" db="EMBL/GenBank/DDBJ databases">
        <authorList>
            <person name="de Groot N.N."/>
        </authorList>
    </citation>
    <scope>NUCLEOTIDE SEQUENCE [LARGE SCALE GENOMIC DNA]</scope>
    <source>
        <strain evidence="1 2">DSM 17794</strain>
    </source>
</reference>
<protein>
    <recommendedName>
        <fullName evidence="3">GTPase</fullName>
    </recommendedName>
</protein>
<evidence type="ECO:0000313" key="1">
    <source>
        <dbReference type="EMBL" id="SFN28947.1"/>
    </source>
</evidence>
<dbReference type="EMBL" id="FOVL01000001">
    <property type="protein sequence ID" value="SFN28947.1"/>
    <property type="molecule type" value="Genomic_DNA"/>
</dbReference>
<gene>
    <name evidence="1" type="ORF">SAMN05660413_00300</name>
</gene>
<evidence type="ECO:0000313" key="2">
    <source>
        <dbReference type="Proteomes" id="UP000199153"/>
    </source>
</evidence>
<sequence>MEKLLFVYNSFSGSHNAILDSVLKLVGSKSTPCKLCELTHGVFSEKKAWKEFKRDSDLEIDFLHLDEFRKKYASKFGYKYTFPIVLWEDEREMGILVSTEELEEMENVEELIALLESRT</sequence>
<keyword evidence="2" id="KW-1185">Reference proteome</keyword>